<dbReference type="Proteomes" id="UP000010411">
    <property type="component" value="Unassembled WGS sequence"/>
</dbReference>
<dbReference type="EMBL" id="AEJC01000620">
    <property type="protein sequence ID" value="EKX61097.1"/>
    <property type="molecule type" value="Genomic_DNA"/>
</dbReference>
<evidence type="ECO:0000313" key="2">
    <source>
        <dbReference type="Proteomes" id="UP000010411"/>
    </source>
</evidence>
<accession>L1KKG4</accession>
<reference evidence="1 2" key="1">
    <citation type="submission" date="2012-11" db="EMBL/GenBank/DDBJ databases">
        <authorList>
            <person name="Huguet-Tapia J.C."/>
            <person name="Durkin A.S."/>
            <person name="Pettis G.S."/>
            <person name="Badger J.H."/>
        </authorList>
    </citation>
    <scope>NUCLEOTIDE SEQUENCE [LARGE SCALE GENOMIC DNA]</scope>
    <source>
        <strain evidence="1 2">91-03</strain>
    </source>
</reference>
<evidence type="ECO:0000313" key="1">
    <source>
        <dbReference type="EMBL" id="EKX61097.1"/>
    </source>
</evidence>
<proteinExistence type="predicted"/>
<name>L1KKG4_9ACTN</name>
<organism evidence="1 2">
    <name type="scientific">Streptomyces ipomoeae 91-03</name>
    <dbReference type="NCBI Taxonomy" id="698759"/>
    <lineage>
        <taxon>Bacteria</taxon>
        <taxon>Bacillati</taxon>
        <taxon>Actinomycetota</taxon>
        <taxon>Actinomycetes</taxon>
        <taxon>Kitasatosporales</taxon>
        <taxon>Streptomycetaceae</taxon>
        <taxon>Streptomyces</taxon>
    </lineage>
</organism>
<dbReference type="AlphaFoldDB" id="L1KKG4"/>
<keyword evidence="2" id="KW-1185">Reference proteome</keyword>
<comment type="caution">
    <text evidence="1">The sequence shown here is derived from an EMBL/GenBank/DDBJ whole genome shotgun (WGS) entry which is preliminary data.</text>
</comment>
<dbReference type="PATRIC" id="fig|698759.3.peg.8189"/>
<gene>
    <name evidence="1" type="ORF">STRIP9103_04006</name>
</gene>
<sequence length="51" mass="5455">MVLFCLIGAARHGRPIRLRTVLVAQSAHAPLTHPATAGVQWRTVLGHGMEG</sequence>
<protein>
    <submittedName>
        <fullName evidence="1">Uncharacterized protein</fullName>
    </submittedName>
</protein>